<name>A0A3M7SKZ3_BRAPC</name>
<dbReference type="AlphaFoldDB" id="A0A3M7SKZ3"/>
<dbReference type="OrthoDB" id="3553439at2759"/>
<sequence length="164" mass="18643">MLISKDLSLDTKLIKTTKKLYIISHFIDFLLELLDMIYLETTAGSATAVALGPLAVALIGHDDITYDCWKSVLHDSSTEPSKGMLLNDLVSDQRIKHFRILNDDKKINLELENVWDEKSIGWSCTYNGVTRMLGAGREAMWPAIKKKWPRPWPTVRAAKKRPDD</sequence>
<protein>
    <submittedName>
        <fullName evidence="1">Prediced GPI-anchored 23-like</fullName>
    </submittedName>
</protein>
<organism evidence="1 2">
    <name type="scientific">Brachionus plicatilis</name>
    <name type="common">Marine rotifer</name>
    <name type="synonym">Brachionus muelleri</name>
    <dbReference type="NCBI Taxonomy" id="10195"/>
    <lineage>
        <taxon>Eukaryota</taxon>
        <taxon>Metazoa</taxon>
        <taxon>Spiralia</taxon>
        <taxon>Gnathifera</taxon>
        <taxon>Rotifera</taxon>
        <taxon>Eurotatoria</taxon>
        <taxon>Monogononta</taxon>
        <taxon>Pseudotrocha</taxon>
        <taxon>Ploima</taxon>
        <taxon>Brachionidae</taxon>
        <taxon>Brachionus</taxon>
    </lineage>
</organism>
<evidence type="ECO:0000313" key="1">
    <source>
        <dbReference type="EMBL" id="RNA36178.1"/>
    </source>
</evidence>
<dbReference type="EMBL" id="REGN01001217">
    <property type="protein sequence ID" value="RNA36178.1"/>
    <property type="molecule type" value="Genomic_DNA"/>
</dbReference>
<proteinExistence type="predicted"/>
<accession>A0A3M7SKZ3</accession>
<comment type="caution">
    <text evidence="1">The sequence shown here is derived from an EMBL/GenBank/DDBJ whole genome shotgun (WGS) entry which is preliminary data.</text>
</comment>
<evidence type="ECO:0000313" key="2">
    <source>
        <dbReference type="Proteomes" id="UP000276133"/>
    </source>
</evidence>
<dbReference type="Proteomes" id="UP000276133">
    <property type="component" value="Unassembled WGS sequence"/>
</dbReference>
<gene>
    <name evidence="1" type="ORF">BpHYR1_017980</name>
</gene>
<reference evidence="1 2" key="1">
    <citation type="journal article" date="2018" name="Sci. Rep.">
        <title>Genomic signatures of local adaptation to the degree of environmental predictability in rotifers.</title>
        <authorList>
            <person name="Franch-Gras L."/>
            <person name="Hahn C."/>
            <person name="Garcia-Roger E.M."/>
            <person name="Carmona M.J."/>
            <person name="Serra M."/>
            <person name="Gomez A."/>
        </authorList>
    </citation>
    <scope>NUCLEOTIDE SEQUENCE [LARGE SCALE GENOMIC DNA]</scope>
    <source>
        <strain evidence="1">HYR1</strain>
    </source>
</reference>
<keyword evidence="2" id="KW-1185">Reference proteome</keyword>